<accession>A0A6L9S7Q0</accession>
<gene>
    <name evidence="2" type="ORF">G1H10_13565</name>
</gene>
<keyword evidence="2" id="KW-0067">ATP-binding</keyword>
<feature type="region of interest" description="Disordered" evidence="1">
    <location>
        <begin position="1"/>
        <end position="48"/>
    </location>
</feature>
<evidence type="ECO:0000313" key="2">
    <source>
        <dbReference type="EMBL" id="NEE01196.1"/>
    </source>
</evidence>
<keyword evidence="3" id="KW-1185">Reference proteome</keyword>
<keyword evidence="2" id="KW-0547">Nucleotide-binding</keyword>
<dbReference type="Gene3D" id="3.40.50.300">
    <property type="entry name" value="P-loop containing nucleotide triphosphate hydrolases"/>
    <property type="match status" value="2"/>
</dbReference>
<dbReference type="GO" id="GO:0005524">
    <property type="term" value="F:ATP binding"/>
    <property type="evidence" value="ECO:0007669"/>
    <property type="project" value="UniProtKB-KW"/>
</dbReference>
<evidence type="ECO:0000313" key="3">
    <source>
        <dbReference type="Proteomes" id="UP000475214"/>
    </source>
</evidence>
<dbReference type="SUPFAM" id="SSF52540">
    <property type="entry name" value="P-loop containing nucleoside triphosphate hydrolases"/>
    <property type="match status" value="1"/>
</dbReference>
<reference evidence="2 3" key="1">
    <citation type="submission" date="2020-02" db="EMBL/GenBank/DDBJ databases">
        <authorList>
            <person name="Li X.-J."/>
            <person name="Han X.-M."/>
        </authorList>
    </citation>
    <scope>NUCLEOTIDE SEQUENCE [LARGE SCALE GENOMIC DNA]</scope>
    <source>
        <strain evidence="2 3">CCTCC AB 2017055</strain>
    </source>
</reference>
<organism evidence="2 3">
    <name type="scientific">Phytoactinopolyspora halotolerans</name>
    <dbReference type="NCBI Taxonomy" id="1981512"/>
    <lineage>
        <taxon>Bacteria</taxon>
        <taxon>Bacillati</taxon>
        <taxon>Actinomycetota</taxon>
        <taxon>Actinomycetes</taxon>
        <taxon>Jiangellales</taxon>
        <taxon>Jiangellaceae</taxon>
        <taxon>Phytoactinopolyspora</taxon>
    </lineage>
</organism>
<feature type="compositionally biased region" description="Basic and acidic residues" evidence="1">
    <location>
        <begin position="30"/>
        <end position="48"/>
    </location>
</feature>
<dbReference type="EMBL" id="JAAGOA010000008">
    <property type="protein sequence ID" value="NEE01196.1"/>
    <property type="molecule type" value="Genomic_DNA"/>
</dbReference>
<proteinExistence type="predicted"/>
<name>A0A6L9S7Q0_9ACTN</name>
<dbReference type="Proteomes" id="UP000475214">
    <property type="component" value="Unassembled WGS sequence"/>
</dbReference>
<dbReference type="AlphaFoldDB" id="A0A6L9S7Q0"/>
<protein>
    <submittedName>
        <fullName evidence="2">ATP-binding protein</fullName>
    </submittedName>
</protein>
<dbReference type="InterPro" id="IPR027417">
    <property type="entry name" value="P-loop_NTPase"/>
</dbReference>
<evidence type="ECO:0000256" key="1">
    <source>
        <dbReference type="SAM" id="MobiDB-lite"/>
    </source>
</evidence>
<sequence length="496" mass="54392">MRSFHAGSVFTPAGTSRRERRRARTAARRLIRERQSEERATRRAARHADRAMWDVPRLSRAGEPGPSAGRSRLRLRVQPHYATTASLAVLYPFIADRGLGPAGMYIGQDLLSGGAFCFDPWELYRRRAITNPNVLLAGVIGQGKSTLAKALAWRSLPFGRKVYIPADVKGEWTPVVDAADGTVIRLGPGLPTRLNPLDEGIRPTSLDKAEWRTLVQTRRRQLMGAICETVLGDALAPVEHTALTTALTVAERSTATPTLPYVVQHLLAPSPLATDLSADEVDVLRDDGRRVGHALQRMINGDLAGLFDGPSTTRFDPDAAMVSLDMSAFGEDNENLPVIMTCASSWMEGALQDPTAGQRWIIYDEAWRLMAVTALLRRMQAQWKLSRAWGLANMAVIHRLSDLDAIGDAGSEARALAAGLLADCSTRIMYRQETDQLAQSTELLGLTSTQAELLPELNTGEGLWRVGTSAHVVLNVLSDIETKLFDTDQRMKADAR</sequence>
<feature type="compositionally biased region" description="Basic residues" evidence="1">
    <location>
        <begin position="18"/>
        <end position="29"/>
    </location>
</feature>
<comment type="caution">
    <text evidence="2">The sequence shown here is derived from an EMBL/GenBank/DDBJ whole genome shotgun (WGS) entry which is preliminary data.</text>
</comment>